<comment type="caution">
    <text evidence="2">The sequence shown here is derived from an EMBL/GenBank/DDBJ whole genome shotgun (WGS) entry which is preliminary data.</text>
</comment>
<sequence length="1747" mass="187503">MDEKVPASLTLLSMDAQAVHLPEPEPQLDVLSIMDDLDKSESKEEEVKTTSRRTSFEVNEVETRTNEVGEKGMDVVNAEAERSYGGVKEEGEEKAVWDETVVDEQEKEMHELGMKVNELEKVGATVGAVTITSTDSAAASATTAAPVPACTAAAALVNDQVRRPSLERKSLVTIRASGTRAVGSLFSRFKGGRTKKSAEPSSPSILETAAQVLEVPKEAGGDDSTPMTTKRELDGKQEQSSDVVSGGEKKDDFSKLAVAAEKEIKQGTVESHEVPRHKGVDANDGNTDFCVHESMVDLVCLDGEEISESTDVVSRAGKLSDVTNSAFALGIVESAEKFGGTTSGLLPGEIALSGTETLGVEILITPEITGSDDGHVVSTKCEDEFVSPLVRSTANETTDATESIATADNAESVSQNREAQAGFDVRPADMQPLQAEAKVSGNSGTLPDEVANGNFTIEVSEKLTYFDTHKKEDACVVEVTSVEPLVAQIADTVPMDEITLSAAVATHTDAAVVSVEPELAEITALTESSRSKALLTNGIELLQVVVAPSPPKLSTQLVAPAKPKQVSPVKRLTSRFEGKREQSLDSLKFRTVRGFFPDERSVHVGAEKEKYEAHAQQQKLNAKAEQVIKSKYKTASGSKSFEKDPVPGAMSFEFASVTMDMENEAVLNRTFSADSCGFMTPDATASRKKLCFDDANSAVSSSPQLSGDTEEALTPVKSIASRFEGKREQSLDALKFRTVREFFPVERSVHVDSEKQKLEAHAQLNKSLDTLKFRTVREFFPDEGKRSIHVGAEKAKFEALTRPKGGVTKAAETVKRGSAGCTPSSTTVTCEESKMAFSAAASSEAITQVLDHAHDETATTGAASCSEMKKEIAVKSAETGADVIAATALKEVSDVSVSVEEVSVEVEANDIVACLDTEGDGVNKEETHSSFGELPYVKECKAAAAVKIAQVGSKAVELPVIVDNGPTSTQGNKTTVDADCQYTLLATAENFCAAQNGRNKLDNEETVEGAQDFGPERVTARDKVDVKEAFVVESTALDTIDTTCSVVEQANSVQTSLAQVVKSMATQSELVEKKVAQHKVVEKKVAQREAVEKKVAQREAVETKAARSDVVEFDCTESEHIYRDASVSPVGQIAINGGEAGGDPRVMYFKVAASLEKGPVQSEQDRSVCEMRKEIINREVKTSSQPMLTTERSFVIEDDHTIDIEDTVVVKERPMTDGEEDFEALSQSRVSQSHESYSDITSTKTTESSISNTVTQTSPKVTHETSAGLVGSDRSSLGGPVAPVVEGCAFFAPSHIAKKATEAEDGTEAPPHVTKKSIASMRKSTVSENGSTKAPITTATASAPLKRASFPARLGSRQAVNNSGWVRKGGFSNDLAPRTQSSKRVGLVGFTSVIKPASPVPTVYGVSKRVLTAATTAARETKNGERCNDVDVPLPSISARTKSVSSVKSNARDGIQTDSVRAVTHKTITREAFIAAERRKSFGSAGVRCIGDANNRRVSLTARAAIGEPPEPYVRSALSRKKLNSTVPRYMNYENAPGYAERARQQYERRKRLEAENAARSEKRQRELRSFFDDKQQKSLMTSADIVRRGLEAHEFAKMVKEGQNTKEKTARPDRQGGRATRSHCRAPSSTSSECTSSSNGASSRASKRSFVLCAAEKAVITVAPGATIMTAQEVAESVVVKEEVAKSTLEEEYTETQEAVISGAKADKQTLHFAAVDEDLSPKHVARTSNDDETRSAEDKNGLSNE</sequence>
<feature type="compositionally biased region" description="Basic and acidic residues" evidence="1">
    <location>
        <begin position="1598"/>
        <end position="1617"/>
    </location>
</feature>
<feature type="region of interest" description="Disordered" evidence="1">
    <location>
        <begin position="214"/>
        <end position="250"/>
    </location>
</feature>
<feature type="region of interest" description="Disordered" evidence="1">
    <location>
        <begin position="37"/>
        <end position="65"/>
    </location>
</feature>
<evidence type="ECO:0000313" key="3">
    <source>
        <dbReference type="Proteomes" id="UP001162060"/>
    </source>
</evidence>
<feature type="compositionally biased region" description="Low complexity" evidence="1">
    <location>
        <begin position="1629"/>
        <end position="1645"/>
    </location>
</feature>
<accession>A0AAV1TUD0</accession>
<proteinExistence type="predicted"/>
<feature type="compositionally biased region" description="Basic and acidic residues" evidence="1">
    <location>
        <begin position="1730"/>
        <end position="1747"/>
    </location>
</feature>
<feature type="compositionally biased region" description="Basic and acidic residues" evidence="1">
    <location>
        <begin position="229"/>
        <end position="239"/>
    </location>
</feature>
<feature type="region of interest" description="Disordered" evidence="1">
    <location>
        <begin position="1718"/>
        <end position="1747"/>
    </location>
</feature>
<protein>
    <submittedName>
        <fullName evidence="2">Uncharacterized protein</fullName>
    </submittedName>
</protein>
<evidence type="ECO:0000256" key="1">
    <source>
        <dbReference type="SAM" id="MobiDB-lite"/>
    </source>
</evidence>
<dbReference type="Proteomes" id="UP001162060">
    <property type="component" value="Unassembled WGS sequence"/>
</dbReference>
<feature type="region of interest" description="Disordered" evidence="1">
    <location>
        <begin position="1598"/>
        <end position="1647"/>
    </location>
</feature>
<feature type="compositionally biased region" description="Basic and acidic residues" evidence="1">
    <location>
        <begin position="37"/>
        <end position="49"/>
    </location>
</feature>
<name>A0AAV1TUD0_9STRA</name>
<feature type="compositionally biased region" description="Low complexity" evidence="1">
    <location>
        <begin position="1238"/>
        <end position="1253"/>
    </location>
</feature>
<evidence type="ECO:0000313" key="2">
    <source>
        <dbReference type="EMBL" id="CAK7925388.1"/>
    </source>
</evidence>
<feature type="compositionally biased region" description="Polar residues" evidence="1">
    <location>
        <begin position="1225"/>
        <end position="1235"/>
    </location>
</feature>
<gene>
    <name evidence="2" type="ORF">PM001_LOCUS10538</name>
</gene>
<dbReference type="EMBL" id="CAKLBY020000086">
    <property type="protein sequence ID" value="CAK7925388.1"/>
    <property type="molecule type" value="Genomic_DNA"/>
</dbReference>
<reference evidence="2" key="1">
    <citation type="submission" date="2024-01" db="EMBL/GenBank/DDBJ databases">
        <authorList>
            <person name="Webb A."/>
        </authorList>
    </citation>
    <scope>NUCLEOTIDE SEQUENCE</scope>
    <source>
        <strain evidence="2">Pm1</strain>
    </source>
</reference>
<feature type="region of interest" description="Disordered" evidence="1">
    <location>
        <begin position="1216"/>
        <end position="1275"/>
    </location>
</feature>
<organism evidence="2 3">
    <name type="scientific">Peronospora matthiolae</name>
    <dbReference type="NCBI Taxonomy" id="2874970"/>
    <lineage>
        <taxon>Eukaryota</taxon>
        <taxon>Sar</taxon>
        <taxon>Stramenopiles</taxon>
        <taxon>Oomycota</taxon>
        <taxon>Peronosporomycetes</taxon>
        <taxon>Peronosporales</taxon>
        <taxon>Peronosporaceae</taxon>
        <taxon>Peronospora</taxon>
    </lineage>
</organism>